<dbReference type="Gene3D" id="2.40.10.120">
    <property type="match status" value="1"/>
</dbReference>
<feature type="region of interest" description="Disordered" evidence="3">
    <location>
        <begin position="1"/>
        <end position="90"/>
    </location>
</feature>
<evidence type="ECO:0000256" key="4">
    <source>
        <dbReference type="SAM" id="Phobius"/>
    </source>
</evidence>
<organism evidence="6 7">
    <name type="scientific">Streptacidiphilus pinicola</name>
    <dbReference type="NCBI Taxonomy" id="2219663"/>
    <lineage>
        <taxon>Bacteria</taxon>
        <taxon>Bacillati</taxon>
        <taxon>Actinomycetota</taxon>
        <taxon>Actinomycetes</taxon>
        <taxon>Kitasatosporales</taxon>
        <taxon>Streptomycetaceae</taxon>
        <taxon>Streptacidiphilus</taxon>
    </lineage>
</organism>
<keyword evidence="4" id="KW-0812">Transmembrane</keyword>
<evidence type="ECO:0000259" key="5">
    <source>
        <dbReference type="SMART" id="SM00228"/>
    </source>
</evidence>
<dbReference type="RefSeq" id="WP_111501652.1">
    <property type="nucleotide sequence ID" value="NZ_QKYN01000061.1"/>
</dbReference>
<accession>A0A2X0IHT2</accession>
<dbReference type="AlphaFoldDB" id="A0A2X0IHT2"/>
<keyword evidence="4" id="KW-0472">Membrane</keyword>
<dbReference type="GO" id="GO:0004252">
    <property type="term" value="F:serine-type endopeptidase activity"/>
    <property type="evidence" value="ECO:0007669"/>
    <property type="project" value="InterPro"/>
</dbReference>
<evidence type="ECO:0000256" key="2">
    <source>
        <dbReference type="ARBA" id="ARBA00022801"/>
    </source>
</evidence>
<gene>
    <name evidence="6" type="ORF">DN069_15965</name>
</gene>
<feature type="transmembrane region" description="Helical" evidence="4">
    <location>
        <begin position="96"/>
        <end position="118"/>
    </location>
</feature>
<protein>
    <submittedName>
        <fullName evidence="6">Serine protease</fullName>
    </submittedName>
</protein>
<dbReference type="OrthoDB" id="3870557at2"/>
<dbReference type="Proteomes" id="UP000248889">
    <property type="component" value="Unassembled WGS sequence"/>
</dbReference>
<keyword evidence="7" id="KW-1185">Reference proteome</keyword>
<feature type="compositionally biased region" description="Gly residues" evidence="3">
    <location>
        <begin position="37"/>
        <end position="50"/>
    </location>
</feature>
<name>A0A2X0IHT2_9ACTN</name>
<keyword evidence="4" id="KW-1133">Transmembrane helix</keyword>
<dbReference type="InterPro" id="IPR051201">
    <property type="entry name" value="Chloro_Bact_Ser_Proteases"/>
</dbReference>
<evidence type="ECO:0000256" key="3">
    <source>
        <dbReference type="SAM" id="MobiDB-lite"/>
    </source>
</evidence>
<dbReference type="InterPro" id="IPR009003">
    <property type="entry name" value="Peptidase_S1_PA"/>
</dbReference>
<comment type="caution">
    <text evidence="6">The sequence shown here is derived from an EMBL/GenBank/DDBJ whole genome shotgun (WGS) entry which is preliminary data.</text>
</comment>
<dbReference type="Gene3D" id="2.30.42.10">
    <property type="match status" value="1"/>
</dbReference>
<dbReference type="InterPro" id="IPR001478">
    <property type="entry name" value="PDZ"/>
</dbReference>
<dbReference type="SMART" id="SM00228">
    <property type="entry name" value="PDZ"/>
    <property type="match status" value="1"/>
</dbReference>
<keyword evidence="1 6" id="KW-0645">Protease</keyword>
<dbReference type="Pfam" id="PF13180">
    <property type="entry name" value="PDZ_2"/>
    <property type="match status" value="1"/>
</dbReference>
<dbReference type="Pfam" id="PF13365">
    <property type="entry name" value="Trypsin_2"/>
    <property type="match status" value="1"/>
</dbReference>
<dbReference type="SUPFAM" id="SSF50156">
    <property type="entry name" value="PDZ domain-like"/>
    <property type="match status" value="1"/>
</dbReference>
<feature type="domain" description="PDZ" evidence="5">
    <location>
        <begin position="364"/>
        <end position="431"/>
    </location>
</feature>
<dbReference type="PANTHER" id="PTHR43343:SF3">
    <property type="entry name" value="PROTEASE DO-LIKE 8, CHLOROPLASTIC"/>
    <property type="match status" value="1"/>
</dbReference>
<dbReference type="InterPro" id="IPR001940">
    <property type="entry name" value="Peptidase_S1C"/>
</dbReference>
<evidence type="ECO:0000256" key="1">
    <source>
        <dbReference type="ARBA" id="ARBA00022670"/>
    </source>
</evidence>
<dbReference type="InterPro" id="IPR036034">
    <property type="entry name" value="PDZ_sf"/>
</dbReference>
<keyword evidence="2" id="KW-0378">Hydrolase</keyword>
<evidence type="ECO:0000313" key="7">
    <source>
        <dbReference type="Proteomes" id="UP000248889"/>
    </source>
</evidence>
<dbReference type="PANTHER" id="PTHR43343">
    <property type="entry name" value="PEPTIDASE S12"/>
    <property type="match status" value="1"/>
</dbReference>
<dbReference type="EMBL" id="QKYN01000061">
    <property type="protein sequence ID" value="RAG84662.1"/>
    <property type="molecule type" value="Genomic_DNA"/>
</dbReference>
<reference evidence="6 7" key="1">
    <citation type="submission" date="2018-06" db="EMBL/GenBank/DDBJ databases">
        <title>Streptacidiphilus pinicola sp. nov., isolated from pine grove soil.</title>
        <authorList>
            <person name="Roh S.G."/>
            <person name="Park S."/>
            <person name="Kim M.-K."/>
            <person name="Yun B.-R."/>
            <person name="Park J."/>
            <person name="Kim M.J."/>
            <person name="Kim Y.S."/>
            <person name="Kim S.B."/>
        </authorList>
    </citation>
    <scope>NUCLEOTIDE SEQUENCE [LARGE SCALE GENOMIC DNA]</scope>
    <source>
        <strain evidence="6 7">MMS16-CNU450</strain>
    </source>
</reference>
<dbReference type="SUPFAM" id="SSF50494">
    <property type="entry name" value="Trypsin-like serine proteases"/>
    <property type="match status" value="1"/>
</dbReference>
<evidence type="ECO:0000313" key="6">
    <source>
        <dbReference type="EMBL" id="RAG84662.1"/>
    </source>
</evidence>
<sequence length="452" mass="45118">MAAEHQVEEPEAPQRAGRPAPAWWSHPGGAAARRGAIFGGPTGAEDGGSSGTTSGATDSGADGGSIPTQRSNEEPWGGPAGPRRRRTTPALSSPRGLLIIAFVVVVASLIGGGLGVGVEGAAEGGRLTLHQQSGAASAESSRTAKVLHAVLPGVVYLQVDAGGQRSAGTGILLDANGHILTNNHVIAPQGAVGTVTVTFSTGQHHPATLVGRDVGSDLAVLRVEGVSGLTPATFGDSDNVQVGESVMAIGAPYGLRGTVTSGIVSAVDRPIMSGSLDSPAGHSYLDALQTDAPINPGNSGGPLLDASGTVIGINTVIRSSDPDSSDPYGSDSTSGSIGLGFAIPIDQATEVAAQLIGVGRATPPMLGVTLDRGFDGGAKVTDVQQRGSKLEAGDVITAADGVAVTDADDLIALIRGRKPNGTTELTVLRDGASLKIEAKLTSEPTDSTSTKA</sequence>
<proteinExistence type="predicted"/>
<dbReference type="GO" id="GO:0006508">
    <property type="term" value="P:proteolysis"/>
    <property type="evidence" value="ECO:0007669"/>
    <property type="project" value="UniProtKB-KW"/>
</dbReference>
<dbReference type="PRINTS" id="PR00834">
    <property type="entry name" value="PROTEASES2C"/>
</dbReference>
<feature type="compositionally biased region" description="Low complexity" evidence="3">
    <location>
        <begin position="51"/>
        <end position="60"/>
    </location>
</feature>